<feature type="compositionally biased region" description="Basic and acidic residues" evidence="1">
    <location>
        <begin position="32"/>
        <end position="44"/>
    </location>
</feature>
<accession>A0A9Q1C2U8</accession>
<keyword evidence="3" id="KW-1185">Reference proteome</keyword>
<organism evidence="2 3">
    <name type="scientific">Holothuria leucospilota</name>
    <name type="common">Black long sea cucumber</name>
    <name type="synonym">Mertensiothuria leucospilota</name>
    <dbReference type="NCBI Taxonomy" id="206669"/>
    <lineage>
        <taxon>Eukaryota</taxon>
        <taxon>Metazoa</taxon>
        <taxon>Echinodermata</taxon>
        <taxon>Eleutherozoa</taxon>
        <taxon>Echinozoa</taxon>
        <taxon>Holothuroidea</taxon>
        <taxon>Aspidochirotacea</taxon>
        <taxon>Aspidochirotida</taxon>
        <taxon>Holothuriidae</taxon>
        <taxon>Holothuria</taxon>
    </lineage>
</organism>
<reference evidence="2" key="1">
    <citation type="submission" date="2021-10" db="EMBL/GenBank/DDBJ databases">
        <title>Tropical sea cucumber genome reveals ecological adaptation and Cuvierian tubules defense mechanism.</title>
        <authorList>
            <person name="Chen T."/>
        </authorList>
    </citation>
    <scope>NUCLEOTIDE SEQUENCE</scope>
    <source>
        <strain evidence="2">Nanhai2018</strain>
        <tissue evidence="2">Muscle</tissue>
    </source>
</reference>
<sequence length="237" mass="26440">MAITHHAPAWKLDSSKMAVTHHPPPPLPKRKPQPEPRRKVEEASHPQPPQGATPLKKETHNGEPPRPSPRSPTYTRSNSEGCGIDSWRTFVSHLGVEEEEIASISVSKAMYPVRDRCRPEIKRSDRASIVPKRPKARSGDCIKPYGPGGATSQPNQTIHEEIIADTLGMSLLTWQDFVVYFELSSSSFTTMNDWKGLAERIGMSPVDIQVIDNYRRTLSINVPLQSLCFSGNTMHLT</sequence>
<protein>
    <submittedName>
        <fullName evidence="2">Uncharacterized protein</fullName>
    </submittedName>
</protein>
<evidence type="ECO:0000256" key="1">
    <source>
        <dbReference type="SAM" id="MobiDB-lite"/>
    </source>
</evidence>
<evidence type="ECO:0000313" key="3">
    <source>
        <dbReference type="Proteomes" id="UP001152320"/>
    </source>
</evidence>
<evidence type="ECO:0000313" key="2">
    <source>
        <dbReference type="EMBL" id="KAJ8038178.1"/>
    </source>
</evidence>
<feature type="region of interest" description="Disordered" evidence="1">
    <location>
        <begin position="1"/>
        <end position="82"/>
    </location>
</feature>
<dbReference type="EMBL" id="JAIZAY010000008">
    <property type="protein sequence ID" value="KAJ8038178.1"/>
    <property type="molecule type" value="Genomic_DNA"/>
</dbReference>
<dbReference type="Proteomes" id="UP001152320">
    <property type="component" value="Chromosome 8"/>
</dbReference>
<feature type="region of interest" description="Disordered" evidence="1">
    <location>
        <begin position="126"/>
        <end position="154"/>
    </location>
</feature>
<gene>
    <name evidence="2" type="ORF">HOLleu_19180</name>
</gene>
<proteinExistence type="predicted"/>
<comment type="caution">
    <text evidence="2">The sequence shown here is derived from an EMBL/GenBank/DDBJ whole genome shotgun (WGS) entry which is preliminary data.</text>
</comment>
<name>A0A9Q1C2U8_HOLLE</name>
<dbReference type="AlphaFoldDB" id="A0A9Q1C2U8"/>